<name>A0A5C3QBA4_9AGAR</name>
<organism evidence="1 2">
    <name type="scientific">Pterulicium gracile</name>
    <dbReference type="NCBI Taxonomy" id="1884261"/>
    <lineage>
        <taxon>Eukaryota</taxon>
        <taxon>Fungi</taxon>
        <taxon>Dikarya</taxon>
        <taxon>Basidiomycota</taxon>
        <taxon>Agaricomycotina</taxon>
        <taxon>Agaricomycetes</taxon>
        <taxon>Agaricomycetidae</taxon>
        <taxon>Agaricales</taxon>
        <taxon>Pleurotineae</taxon>
        <taxon>Pterulaceae</taxon>
        <taxon>Pterulicium</taxon>
    </lineage>
</organism>
<dbReference type="EMBL" id="ML178837">
    <property type="protein sequence ID" value="TFK98826.1"/>
    <property type="molecule type" value="Genomic_DNA"/>
</dbReference>
<sequence>MQGAPLDTISCPSLSLFRLIGAVLGSIHFSMAFFTDQEPVPHLIEPFRKNTAGSYPDNAKSYARLNVDFVEVAPCNARGEGRSDAISLDDLANTCERLKAVLDAPISSAEAGHFCIGSSTSVADEAHIIVYCGDSVSDVESS</sequence>
<proteinExistence type="predicted"/>
<evidence type="ECO:0000313" key="2">
    <source>
        <dbReference type="Proteomes" id="UP000305067"/>
    </source>
</evidence>
<protein>
    <submittedName>
        <fullName evidence="1">Uncharacterized protein</fullName>
    </submittedName>
</protein>
<accession>A0A5C3QBA4</accession>
<dbReference type="Proteomes" id="UP000305067">
    <property type="component" value="Unassembled WGS sequence"/>
</dbReference>
<keyword evidence="2" id="KW-1185">Reference proteome</keyword>
<evidence type="ECO:0000313" key="1">
    <source>
        <dbReference type="EMBL" id="TFK98826.1"/>
    </source>
</evidence>
<reference evidence="1 2" key="1">
    <citation type="journal article" date="2019" name="Nat. Ecol. Evol.">
        <title>Megaphylogeny resolves global patterns of mushroom evolution.</title>
        <authorList>
            <person name="Varga T."/>
            <person name="Krizsan K."/>
            <person name="Foldi C."/>
            <person name="Dima B."/>
            <person name="Sanchez-Garcia M."/>
            <person name="Sanchez-Ramirez S."/>
            <person name="Szollosi G.J."/>
            <person name="Szarkandi J.G."/>
            <person name="Papp V."/>
            <person name="Albert L."/>
            <person name="Andreopoulos W."/>
            <person name="Angelini C."/>
            <person name="Antonin V."/>
            <person name="Barry K.W."/>
            <person name="Bougher N.L."/>
            <person name="Buchanan P."/>
            <person name="Buyck B."/>
            <person name="Bense V."/>
            <person name="Catcheside P."/>
            <person name="Chovatia M."/>
            <person name="Cooper J."/>
            <person name="Damon W."/>
            <person name="Desjardin D."/>
            <person name="Finy P."/>
            <person name="Geml J."/>
            <person name="Haridas S."/>
            <person name="Hughes K."/>
            <person name="Justo A."/>
            <person name="Karasinski D."/>
            <person name="Kautmanova I."/>
            <person name="Kiss B."/>
            <person name="Kocsube S."/>
            <person name="Kotiranta H."/>
            <person name="LaButti K.M."/>
            <person name="Lechner B.E."/>
            <person name="Liimatainen K."/>
            <person name="Lipzen A."/>
            <person name="Lukacs Z."/>
            <person name="Mihaltcheva S."/>
            <person name="Morgado L.N."/>
            <person name="Niskanen T."/>
            <person name="Noordeloos M.E."/>
            <person name="Ohm R.A."/>
            <person name="Ortiz-Santana B."/>
            <person name="Ovrebo C."/>
            <person name="Racz N."/>
            <person name="Riley R."/>
            <person name="Savchenko A."/>
            <person name="Shiryaev A."/>
            <person name="Soop K."/>
            <person name="Spirin V."/>
            <person name="Szebenyi C."/>
            <person name="Tomsovsky M."/>
            <person name="Tulloss R.E."/>
            <person name="Uehling J."/>
            <person name="Grigoriev I.V."/>
            <person name="Vagvolgyi C."/>
            <person name="Papp T."/>
            <person name="Martin F.M."/>
            <person name="Miettinen O."/>
            <person name="Hibbett D.S."/>
            <person name="Nagy L.G."/>
        </authorList>
    </citation>
    <scope>NUCLEOTIDE SEQUENCE [LARGE SCALE GENOMIC DNA]</scope>
    <source>
        <strain evidence="1 2">CBS 309.79</strain>
    </source>
</reference>
<dbReference type="AlphaFoldDB" id="A0A5C3QBA4"/>
<gene>
    <name evidence="1" type="ORF">BDV98DRAFT_195515</name>
</gene>